<dbReference type="SUPFAM" id="SSF54695">
    <property type="entry name" value="POZ domain"/>
    <property type="match status" value="1"/>
</dbReference>
<organism evidence="2 3">
    <name type="scientific">Tritrichomonas foetus</name>
    <dbReference type="NCBI Taxonomy" id="1144522"/>
    <lineage>
        <taxon>Eukaryota</taxon>
        <taxon>Metamonada</taxon>
        <taxon>Parabasalia</taxon>
        <taxon>Tritrichomonadida</taxon>
        <taxon>Tritrichomonadidae</taxon>
        <taxon>Tritrichomonas</taxon>
    </lineage>
</organism>
<dbReference type="PROSITE" id="PS50097">
    <property type="entry name" value="BTB"/>
    <property type="match status" value="1"/>
</dbReference>
<dbReference type="Pfam" id="PF00651">
    <property type="entry name" value="BTB"/>
    <property type="match status" value="1"/>
</dbReference>
<dbReference type="CDD" id="cd18186">
    <property type="entry name" value="BTB_POZ_ZBTB_KLHL-like"/>
    <property type="match status" value="1"/>
</dbReference>
<gene>
    <name evidence="2" type="ORF">TRFO_14676</name>
</gene>
<dbReference type="EMBL" id="MLAK01000303">
    <property type="protein sequence ID" value="OHT14890.1"/>
    <property type="molecule type" value="Genomic_DNA"/>
</dbReference>
<keyword evidence="3" id="KW-1185">Reference proteome</keyword>
<evidence type="ECO:0000313" key="2">
    <source>
        <dbReference type="EMBL" id="OHT14890.1"/>
    </source>
</evidence>
<evidence type="ECO:0000313" key="3">
    <source>
        <dbReference type="Proteomes" id="UP000179807"/>
    </source>
</evidence>
<dbReference type="PANTHER" id="PTHR24410">
    <property type="entry name" value="HL07962P-RELATED"/>
    <property type="match status" value="1"/>
</dbReference>
<dbReference type="Proteomes" id="UP000179807">
    <property type="component" value="Unassembled WGS sequence"/>
</dbReference>
<dbReference type="AlphaFoldDB" id="A0A1J4KUU9"/>
<dbReference type="PANTHER" id="PTHR24410:SF23">
    <property type="entry name" value="BTB DOMAIN-CONTAINING PROTEIN-RELATED"/>
    <property type="match status" value="1"/>
</dbReference>
<name>A0A1J4KUU9_9EUKA</name>
<dbReference type="InterPro" id="IPR051481">
    <property type="entry name" value="BTB-POZ/Galectin-3-binding"/>
</dbReference>
<protein>
    <submittedName>
        <fullName evidence="2">BTB/POZ domain containing protein</fullName>
    </submittedName>
</protein>
<dbReference type="GeneID" id="94832662"/>
<accession>A0A1J4KUU9</accession>
<dbReference type="Gene3D" id="3.30.710.10">
    <property type="entry name" value="Potassium Channel Kv1.1, Chain A"/>
    <property type="match status" value="1"/>
</dbReference>
<dbReference type="RefSeq" id="XP_068368026.1">
    <property type="nucleotide sequence ID" value="XM_068497958.1"/>
</dbReference>
<comment type="caution">
    <text evidence="2">The sequence shown here is derived from an EMBL/GenBank/DDBJ whole genome shotgun (WGS) entry which is preliminary data.</text>
</comment>
<dbReference type="VEuPathDB" id="TrichDB:TRFO_14676"/>
<feature type="domain" description="BTB" evidence="1">
    <location>
        <begin position="24"/>
        <end position="98"/>
    </location>
</feature>
<dbReference type="SMART" id="SM00225">
    <property type="entry name" value="BTB"/>
    <property type="match status" value="1"/>
</dbReference>
<dbReference type="InterPro" id="IPR011333">
    <property type="entry name" value="SKP1/BTB/POZ_sf"/>
</dbReference>
<proteinExistence type="predicted"/>
<reference evidence="2" key="1">
    <citation type="submission" date="2016-10" db="EMBL/GenBank/DDBJ databases">
        <authorList>
            <person name="Benchimol M."/>
            <person name="Almeida L.G."/>
            <person name="Vasconcelos A.T."/>
            <person name="Perreira-Neves A."/>
            <person name="Rosa I.A."/>
            <person name="Tasca T."/>
            <person name="Bogo M.R."/>
            <person name="de Souza W."/>
        </authorList>
    </citation>
    <scope>NUCLEOTIDE SEQUENCE [LARGE SCALE GENOMIC DNA]</scope>
    <source>
        <strain evidence="2">K</strain>
    </source>
</reference>
<dbReference type="OrthoDB" id="45365at2759"/>
<sequence length="244" mass="28192">MEEQEVVCCSIFNYYEYFQKQFLTDCELHMHAEQGGPVTEVIRAHKIILSNTSDFFHDAFTSGMQETVSGEVDIYDNPKNLLPKVIQWMYSGKLNFTLSDFIPLIHISHTYGIAGLERELISFLDNNINSSQILPLVNQCYDLQLPNELIILETYIAKFLEELSTQELSDALDVATFARIVNKTDLDTEARIVKLNEFLGDWDPSDSEREALFSILGNDFNQLRTLVRKYKINWLPQKFLNTCK</sequence>
<dbReference type="InterPro" id="IPR000210">
    <property type="entry name" value="BTB/POZ_dom"/>
</dbReference>
<evidence type="ECO:0000259" key="1">
    <source>
        <dbReference type="PROSITE" id="PS50097"/>
    </source>
</evidence>